<dbReference type="EMBL" id="AP022870">
    <property type="protein sequence ID" value="BCB80991.1"/>
    <property type="molecule type" value="Genomic_DNA"/>
</dbReference>
<reference evidence="1 2" key="2">
    <citation type="submission" date="2020-03" db="EMBL/GenBank/DDBJ databases">
        <authorList>
            <person name="Ichikawa N."/>
            <person name="Kimura A."/>
            <person name="Kitahashi Y."/>
            <person name="Uohara A."/>
        </authorList>
    </citation>
    <scope>NUCLEOTIDE SEQUENCE [LARGE SCALE GENOMIC DNA]</scope>
    <source>
        <strain evidence="1 2">NBRC 107702</strain>
    </source>
</reference>
<evidence type="ECO:0000313" key="1">
    <source>
        <dbReference type="EMBL" id="BCB80991.1"/>
    </source>
</evidence>
<accession>A0A6F8Y4V6</accession>
<sequence length="177" mass="19408">MTRLKAMDAARRQEIEERVYAGDRLTGPDSEELAAANDLAWLGRLADDRRAAHHGDRVTFLIGDGQVSDSVTASTDPAPAPAEVLRRFAVARLAIIGPRHVSCSTADHTTALAQLALNFGVDDIIAPPDADRDEILHLIWDAGFRPVERDAEDNVVREYDPPVPLAERRATPQQVWA</sequence>
<keyword evidence="2" id="KW-1185">Reference proteome</keyword>
<dbReference type="KEGG" id="pfla:Pflav_074010"/>
<evidence type="ECO:0000313" key="2">
    <source>
        <dbReference type="Proteomes" id="UP000502508"/>
    </source>
</evidence>
<protein>
    <submittedName>
        <fullName evidence="1">Uncharacterized protein</fullName>
    </submittedName>
</protein>
<organism evidence="1 2">
    <name type="scientific">Phytohabitans flavus</name>
    <dbReference type="NCBI Taxonomy" id="1076124"/>
    <lineage>
        <taxon>Bacteria</taxon>
        <taxon>Bacillati</taxon>
        <taxon>Actinomycetota</taxon>
        <taxon>Actinomycetes</taxon>
        <taxon>Micromonosporales</taxon>
        <taxon>Micromonosporaceae</taxon>
    </lineage>
</organism>
<proteinExistence type="predicted"/>
<dbReference type="AlphaFoldDB" id="A0A6F8Y4V6"/>
<dbReference type="Proteomes" id="UP000502508">
    <property type="component" value="Chromosome"/>
</dbReference>
<reference evidence="1 2" key="1">
    <citation type="submission" date="2020-03" db="EMBL/GenBank/DDBJ databases">
        <title>Whole genome shotgun sequence of Phytohabitans flavus NBRC 107702.</title>
        <authorList>
            <person name="Komaki H."/>
            <person name="Tamura T."/>
        </authorList>
    </citation>
    <scope>NUCLEOTIDE SEQUENCE [LARGE SCALE GENOMIC DNA]</scope>
    <source>
        <strain evidence="1 2">NBRC 107702</strain>
    </source>
</reference>
<gene>
    <name evidence="1" type="ORF">Pflav_074010</name>
</gene>
<name>A0A6F8Y4V6_9ACTN</name>